<sequence length="300" mass="34830">MRKFKILVLALLCFGCVDRSSNKTNQATDEVSLSHTDIKSLEKEEQTAEKYITNITDISKDTVIACNYISGLMFSRNGGKIWKHFKTSLMFKDVTYTDKKNLVGIDSWQGIHEPSYAKMHISKDFGNSWETITFDTEIFFPVKIVSDPKEPLSILTDENKIYKLKGTNYKKDWVYVKTIPEPELTRDEIDYPYGAHERFENVKLYKMGPHKTDTLAHLNLCSEIREIAQKDSVVHIAGTGYDKKSGKEYGYYAQFINDKILRQYKFPGWFVNIHKTKFNVYIVSENGLYKEKNGKIEQLY</sequence>
<dbReference type="SUPFAM" id="SSF110296">
    <property type="entry name" value="Oligoxyloglucan reducing end-specific cellobiohydrolase"/>
    <property type="match status" value="1"/>
</dbReference>
<gene>
    <name evidence="1" type="ORF">ACFSC2_14945</name>
</gene>
<keyword evidence="2" id="KW-1185">Reference proteome</keyword>
<name>A0ABW4HFB1_9FLAO</name>
<accession>A0ABW4HFB1</accession>
<evidence type="ECO:0000313" key="2">
    <source>
        <dbReference type="Proteomes" id="UP001597138"/>
    </source>
</evidence>
<dbReference type="RefSeq" id="WP_379814610.1">
    <property type="nucleotide sequence ID" value="NZ_JBHUDZ010000012.1"/>
</dbReference>
<dbReference type="EMBL" id="JBHUDZ010000012">
    <property type="protein sequence ID" value="MFD1604037.1"/>
    <property type="molecule type" value="Genomic_DNA"/>
</dbReference>
<organism evidence="1 2">
    <name type="scientific">Flavobacterium artemisiae</name>
    <dbReference type="NCBI Taxonomy" id="2126556"/>
    <lineage>
        <taxon>Bacteria</taxon>
        <taxon>Pseudomonadati</taxon>
        <taxon>Bacteroidota</taxon>
        <taxon>Flavobacteriia</taxon>
        <taxon>Flavobacteriales</taxon>
        <taxon>Flavobacteriaceae</taxon>
        <taxon>Flavobacterium</taxon>
    </lineage>
</organism>
<evidence type="ECO:0000313" key="1">
    <source>
        <dbReference type="EMBL" id="MFD1604037.1"/>
    </source>
</evidence>
<protein>
    <recommendedName>
        <fullName evidence="3">Sortilin N-terminal domain-containing protein</fullName>
    </recommendedName>
</protein>
<dbReference type="Proteomes" id="UP001597138">
    <property type="component" value="Unassembled WGS sequence"/>
</dbReference>
<comment type="caution">
    <text evidence="1">The sequence shown here is derived from an EMBL/GenBank/DDBJ whole genome shotgun (WGS) entry which is preliminary data.</text>
</comment>
<reference evidence="2" key="1">
    <citation type="journal article" date="2019" name="Int. J. Syst. Evol. Microbiol.">
        <title>The Global Catalogue of Microorganisms (GCM) 10K type strain sequencing project: providing services to taxonomists for standard genome sequencing and annotation.</title>
        <authorList>
            <consortium name="The Broad Institute Genomics Platform"/>
            <consortium name="The Broad Institute Genome Sequencing Center for Infectious Disease"/>
            <person name="Wu L."/>
            <person name="Ma J."/>
        </authorList>
    </citation>
    <scope>NUCLEOTIDE SEQUENCE [LARGE SCALE GENOMIC DNA]</scope>
    <source>
        <strain evidence="2">CCUG 70865</strain>
    </source>
</reference>
<proteinExistence type="predicted"/>
<evidence type="ECO:0008006" key="3">
    <source>
        <dbReference type="Google" id="ProtNLM"/>
    </source>
</evidence>